<dbReference type="GO" id="GO:0046872">
    <property type="term" value="F:metal ion binding"/>
    <property type="evidence" value="ECO:0007669"/>
    <property type="project" value="UniProtKB-KW"/>
</dbReference>
<sequence>MTSPTVCGFPPKLEGLSFDQQTIINYRNSDKILCMRISLSYKCNLKCKYCYTNELIDNKKEGPYKDFINIVDQGTELGLKSVVILGGEPLIYPYIFDFLEYLYDNKIIPVVFTNGILITQEIAKRLYDLNVSILVKFDGYKETQDFLSGFGTFEKIQMGLSNLISLGYNRCPENSLKLGCASVVTKINCGEIINIWEYLRNNNLFPHVEKMTITNDNAYLAASSEKLSKLFSNLREIDKREYKIQWIGPCPAIPAHNCSILFSGCYINPYLEVSVCPEIPPVKNLRKMTLRDIIQTEYFQKARNIDKYIKGKCSSCKYLIEGPCHGCRSKVLKMSGNLFDEDRECHYPEGELKGGEIQWNQ</sequence>
<evidence type="ECO:0000259" key="5">
    <source>
        <dbReference type="PROSITE" id="PS51918"/>
    </source>
</evidence>
<evidence type="ECO:0000256" key="1">
    <source>
        <dbReference type="ARBA" id="ARBA00022691"/>
    </source>
</evidence>
<keyword evidence="1" id="KW-0949">S-adenosyl-L-methionine</keyword>
<dbReference type="PANTHER" id="PTHR11228:SF34">
    <property type="entry name" value="TUNGSTEN-CONTAINING ALDEHYDE FERREDOXIN OXIDOREDUCTASE COFACTOR MODIFYING PROTEIN"/>
    <property type="match status" value="1"/>
</dbReference>
<dbReference type="Gene3D" id="3.20.20.70">
    <property type="entry name" value="Aldolase class I"/>
    <property type="match status" value="1"/>
</dbReference>
<evidence type="ECO:0000313" key="6">
    <source>
        <dbReference type="EMBL" id="QNO51462.1"/>
    </source>
</evidence>
<keyword evidence="3" id="KW-0408">Iron</keyword>
<gene>
    <name evidence="6" type="primary">moaA</name>
    <name evidence="6" type="ORF">OGFGKJAA_00028</name>
</gene>
<evidence type="ECO:0000256" key="3">
    <source>
        <dbReference type="ARBA" id="ARBA00023004"/>
    </source>
</evidence>
<dbReference type="Pfam" id="PF04055">
    <property type="entry name" value="Radical_SAM"/>
    <property type="match status" value="1"/>
</dbReference>
<dbReference type="SFLD" id="SFLDG01386">
    <property type="entry name" value="main_SPASM_domain-containing"/>
    <property type="match status" value="1"/>
</dbReference>
<protein>
    <submittedName>
        <fullName evidence="6">GTP 3',8-cyclase</fullName>
    </submittedName>
</protein>
<dbReference type="PROSITE" id="PS51918">
    <property type="entry name" value="RADICAL_SAM"/>
    <property type="match status" value="1"/>
</dbReference>
<organism evidence="6">
    <name type="scientific">Candidatus Methanophagaceae archaeon ANME-1 ERB6</name>
    <dbReference type="NCBI Taxonomy" id="2759912"/>
    <lineage>
        <taxon>Archaea</taxon>
        <taxon>Methanobacteriati</taxon>
        <taxon>Methanobacteriota</taxon>
        <taxon>Stenosarchaea group</taxon>
        <taxon>Methanomicrobia</taxon>
        <taxon>Candidatus Methanophagales</taxon>
        <taxon>Candidatus Methanophagaceae</taxon>
    </lineage>
</organism>
<accession>A0A7G9YTX8</accession>
<keyword evidence="2" id="KW-0479">Metal-binding</keyword>
<dbReference type="SFLD" id="SFLDS00029">
    <property type="entry name" value="Radical_SAM"/>
    <property type="match status" value="1"/>
</dbReference>
<dbReference type="EMBL" id="MT631470">
    <property type="protein sequence ID" value="QNO51462.1"/>
    <property type="molecule type" value="Genomic_DNA"/>
</dbReference>
<keyword evidence="4" id="KW-0411">Iron-sulfur</keyword>
<reference evidence="6" key="1">
    <citation type="submission" date="2020-06" db="EMBL/GenBank/DDBJ databases">
        <title>Unique genomic features of the anaerobic methanotrophic archaea.</title>
        <authorList>
            <person name="Chadwick G.L."/>
            <person name="Skennerton C.T."/>
            <person name="Laso-Perez R."/>
            <person name="Leu A.O."/>
            <person name="Speth D.R."/>
            <person name="Yu H."/>
            <person name="Morgan-Lang C."/>
            <person name="Hatzenpichler R."/>
            <person name="Goudeau D."/>
            <person name="Malmstrom R."/>
            <person name="Brazelton W.J."/>
            <person name="Woyke T."/>
            <person name="Hallam S.J."/>
            <person name="Tyson G.W."/>
            <person name="Wegener G."/>
            <person name="Boetius A."/>
            <person name="Orphan V."/>
        </authorList>
    </citation>
    <scope>NUCLEOTIDE SEQUENCE</scope>
</reference>
<dbReference type="GO" id="GO:0003824">
    <property type="term" value="F:catalytic activity"/>
    <property type="evidence" value="ECO:0007669"/>
    <property type="project" value="InterPro"/>
</dbReference>
<dbReference type="AlphaFoldDB" id="A0A7G9YTX8"/>
<evidence type="ECO:0000256" key="2">
    <source>
        <dbReference type="ARBA" id="ARBA00022723"/>
    </source>
</evidence>
<name>A0A7G9YTX8_9EURY</name>
<proteinExistence type="predicted"/>
<dbReference type="InterPro" id="IPR050377">
    <property type="entry name" value="Radical_SAM_PqqE_MftC-like"/>
</dbReference>
<dbReference type="Pfam" id="PF13186">
    <property type="entry name" value="SPASM"/>
    <property type="match status" value="1"/>
</dbReference>
<dbReference type="InterPro" id="IPR013785">
    <property type="entry name" value="Aldolase_TIM"/>
</dbReference>
<dbReference type="PANTHER" id="PTHR11228">
    <property type="entry name" value="RADICAL SAM DOMAIN PROTEIN"/>
    <property type="match status" value="1"/>
</dbReference>
<dbReference type="CDD" id="cd01335">
    <property type="entry name" value="Radical_SAM"/>
    <property type="match status" value="1"/>
</dbReference>
<dbReference type="GO" id="GO:0051536">
    <property type="term" value="F:iron-sulfur cluster binding"/>
    <property type="evidence" value="ECO:0007669"/>
    <property type="project" value="UniProtKB-KW"/>
</dbReference>
<dbReference type="SFLD" id="SFLDG01067">
    <property type="entry name" value="SPASM/twitch_domain_containing"/>
    <property type="match status" value="1"/>
</dbReference>
<dbReference type="InterPro" id="IPR058240">
    <property type="entry name" value="rSAM_sf"/>
</dbReference>
<evidence type="ECO:0000256" key="4">
    <source>
        <dbReference type="ARBA" id="ARBA00023014"/>
    </source>
</evidence>
<dbReference type="InterPro" id="IPR007197">
    <property type="entry name" value="rSAM"/>
</dbReference>
<feature type="domain" description="Radical SAM core" evidence="5">
    <location>
        <begin position="27"/>
        <end position="248"/>
    </location>
</feature>
<dbReference type="SUPFAM" id="SSF102114">
    <property type="entry name" value="Radical SAM enzymes"/>
    <property type="match status" value="1"/>
</dbReference>
<dbReference type="InterPro" id="IPR023885">
    <property type="entry name" value="4Fe4S-binding_SPASM_dom"/>
</dbReference>